<sequence length="156" mass="17367">MPSVRVEIRNEYGLGALELYREANKEDPKEVLDGIAVAGLVGILRQLGYLAEFTAEVFHGLQGELMITSRSSHKLMARLQRIEAALSPVENAVLAQRSHLHYAYIAGTASICFDISSPLCFWVRVDSLFPFQAPFGLLNCKNRKATPARIQFDLNC</sequence>
<comment type="caution">
    <text evidence="2">The sequence shown here is derived from an EMBL/GenBank/DDBJ whole genome shotgun (WGS) entry which is preliminary data.</text>
</comment>
<dbReference type="PANTHER" id="PTHR12902">
    <property type="entry name" value="WASP-1"/>
    <property type="match status" value="1"/>
</dbReference>
<dbReference type="GO" id="GO:0034237">
    <property type="term" value="F:protein kinase A regulatory subunit binding"/>
    <property type="evidence" value="ECO:0007669"/>
    <property type="project" value="TreeGrafter"/>
</dbReference>
<dbReference type="GO" id="GO:0030036">
    <property type="term" value="P:actin cytoskeleton organization"/>
    <property type="evidence" value="ECO:0007669"/>
    <property type="project" value="InterPro"/>
</dbReference>
<dbReference type="GO" id="GO:0005856">
    <property type="term" value="C:cytoskeleton"/>
    <property type="evidence" value="ECO:0007669"/>
    <property type="project" value="InterPro"/>
</dbReference>
<dbReference type="InterPro" id="IPR028288">
    <property type="entry name" value="SCAR/WAVE_fam"/>
</dbReference>
<evidence type="ECO:0000313" key="3">
    <source>
        <dbReference type="Proteomes" id="UP000594638"/>
    </source>
</evidence>
<dbReference type="EMBL" id="CACTIH010000221">
    <property type="protein sequence ID" value="CAA2957414.1"/>
    <property type="molecule type" value="Genomic_DNA"/>
</dbReference>
<proteinExistence type="inferred from homology"/>
<reference evidence="2 3" key="1">
    <citation type="submission" date="2019-12" db="EMBL/GenBank/DDBJ databases">
        <authorList>
            <person name="Alioto T."/>
            <person name="Alioto T."/>
            <person name="Gomez Garrido J."/>
        </authorList>
    </citation>
    <scope>NUCLEOTIDE SEQUENCE [LARGE SCALE GENOMIC DNA]</scope>
</reference>
<organism evidence="2 3">
    <name type="scientific">Olea europaea subsp. europaea</name>
    <dbReference type="NCBI Taxonomy" id="158383"/>
    <lineage>
        <taxon>Eukaryota</taxon>
        <taxon>Viridiplantae</taxon>
        <taxon>Streptophyta</taxon>
        <taxon>Embryophyta</taxon>
        <taxon>Tracheophyta</taxon>
        <taxon>Spermatophyta</taxon>
        <taxon>Magnoliopsida</taxon>
        <taxon>eudicotyledons</taxon>
        <taxon>Gunneridae</taxon>
        <taxon>Pentapetalae</taxon>
        <taxon>asterids</taxon>
        <taxon>lamiids</taxon>
        <taxon>Lamiales</taxon>
        <taxon>Oleaceae</taxon>
        <taxon>Oleeae</taxon>
        <taxon>Olea</taxon>
    </lineage>
</organism>
<dbReference type="AlphaFoldDB" id="A0A8S0PTB0"/>
<dbReference type="Gene3D" id="1.20.5.340">
    <property type="match status" value="1"/>
</dbReference>
<name>A0A8S0PTB0_OLEEU</name>
<protein>
    <submittedName>
        <fullName evidence="2">SCAR3-like isoform X1</fullName>
    </submittedName>
</protein>
<accession>A0A8S0PTB0</accession>
<dbReference type="PANTHER" id="PTHR12902:SF33">
    <property type="entry name" value="PROTEIN SCAR3"/>
    <property type="match status" value="1"/>
</dbReference>
<evidence type="ECO:0000313" key="2">
    <source>
        <dbReference type="EMBL" id="CAA2957414.1"/>
    </source>
</evidence>
<gene>
    <name evidence="2" type="ORF">OLEA9_A054364</name>
</gene>
<dbReference type="Gramene" id="OE9A054364T1">
    <property type="protein sequence ID" value="OE9A054364C1"/>
    <property type="gene ID" value="OE9A054364"/>
</dbReference>
<dbReference type="GO" id="GO:0071933">
    <property type="term" value="F:Arp2/3 complex binding"/>
    <property type="evidence" value="ECO:0007669"/>
    <property type="project" value="TreeGrafter"/>
</dbReference>
<dbReference type="Proteomes" id="UP000594638">
    <property type="component" value="Unassembled WGS sequence"/>
</dbReference>
<evidence type="ECO:0000256" key="1">
    <source>
        <dbReference type="ARBA" id="ARBA00006993"/>
    </source>
</evidence>
<comment type="similarity">
    <text evidence="1">Belongs to the SCAR/WAVE family.</text>
</comment>
<keyword evidence="3" id="KW-1185">Reference proteome</keyword>
<dbReference type="OrthoDB" id="753427at2759"/>
<dbReference type="GO" id="GO:2000601">
    <property type="term" value="P:positive regulation of Arp2/3 complex-mediated actin nucleation"/>
    <property type="evidence" value="ECO:0007669"/>
    <property type="project" value="TreeGrafter"/>
</dbReference>